<reference evidence="4" key="1">
    <citation type="submission" date="2015-09" db="EMBL/GenBank/DDBJ databases">
        <authorList>
            <person name="Rodrigo-Torres Lidia"/>
            <person name="Arahal R.David."/>
        </authorList>
    </citation>
    <scope>NUCLEOTIDE SEQUENCE [LARGE SCALE GENOMIC DNA]</scope>
    <source>
        <strain evidence="4">CECT 5114</strain>
    </source>
</reference>
<evidence type="ECO:0000313" key="3">
    <source>
        <dbReference type="EMBL" id="CUK24565.1"/>
    </source>
</evidence>
<name>A0A0P1ILQ2_9RHOB</name>
<dbReference type="PANTHER" id="PTHR35562:SF2">
    <property type="entry name" value="DNA ENDONUCLEASE SMRA-RELATED"/>
    <property type="match status" value="1"/>
</dbReference>
<dbReference type="PROSITE" id="PS50828">
    <property type="entry name" value="SMR"/>
    <property type="match status" value="1"/>
</dbReference>
<gene>
    <name evidence="3" type="ORF">TA5114_00350</name>
</gene>
<evidence type="ECO:0000256" key="1">
    <source>
        <dbReference type="SAM" id="MobiDB-lite"/>
    </source>
</evidence>
<dbReference type="OrthoDB" id="7165597at2"/>
<dbReference type="RefSeq" id="WP_058313566.1">
    <property type="nucleotide sequence ID" value="NZ_CYTO01000004.1"/>
</dbReference>
<dbReference type="STRING" id="1715691.TA5113_00413"/>
<dbReference type="InterPro" id="IPR002625">
    <property type="entry name" value="Smr_dom"/>
</dbReference>
<dbReference type="Gene3D" id="3.30.1370.110">
    <property type="match status" value="1"/>
</dbReference>
<feature type="domain" description="Smr" evidence="2">
    <location>
        <begin position="104"/>
        <end position="194"/>
    </location>
</feature>
<dbReference type="SMART" id="SM00463">
    <property type="entry name" value="SMR"/>
    <property type="match status" value="1"/>
</dbReference>
<evidence type="ECO:0000259" key="2">
    <source>
        <dbReference type="PROSITE" id="PS50828"/>
    </source>
</evidence>
<dbReference type="Proteomes" id="UP000051184">
    <property type="component" value="Unassembled WGS sequence"/>
</dbReference>
<dbReference type="InterPro" id="IPR036063">
    <property type="entry name" value="Smr_dom_sf"/>
</dbReference>
<dbReference type="EMBL" id="CYUE01000002">
    <property type="protein sequence ID" value="CUK24565.1"/>
    <property type="molecule type" value="Genomic_DNA"/>
</dbReference>
<feature type="region of interest" description="Disordered" evidence="1">
    <location>
        <begin position="17"/>
        <end position="53"/>
    </location>
</feature>
<sequence>MKRKRLSEEDKALWKKVSETAEPLQVARPKPLPTAERPLPMPKPVKVEKSRLQPFELGAKAKTKSTGNDLMPSISERVGKQPVQMDKKAYGRMTKGKLVPEARIDLHGMTLEQAHPALVGFVMRSYGEGKRLILVITGKGKSKRDDGPIPVRRGVLKHQVPQWLQMAPLRQVVLQVREAHLKHGGTGAYYVYLRRSR</sequence>
<organism evidence="3 4">
    <name type="scientific">Cognatishimia activa</name>
    <dbReference type="NCBI Taxonomy" id="1715691"/>
    <lineage>
        <taxon>Bacteria</taxon>
        <taxon>Pseudomonadati</taxon>
        <taxon>Pseudomonadota</taxon>
        <taxon>Alphaproteobacteria</taxon>
        <taxon>Rhodobacterales</taxon>
        <taxon>Paracoccaceae</taxon>
        <taxon>Cognatishimia</taxon>
    </lineage>
</organism>
<protein>
    <submittedName>
        <fullName evidence="3">Smr domain protein</fullName>
    </submittedName>
</protein>
<dbReference type="SUPFAM" id="SSF160443">
    <property type="entry name" value="SMR domain-like"/>
    <property type="match status" value="1"/>
</dbReference>
<proteinExistence type="predicted"/>
<accession>A0A0P1ILQ2</accession>
<dbReference type="Pfam" id="PF01713">
    <property type="entry name" value="Smr"/>
    <property type="match status" value="1"/>
</dbReference>
<dbReference type="PANTHER" id="PTHR35562">
    <property type="entry name" value="DNA ENDONUCLEASE SMRA-RELATED"/>
    <property type="match status" value="1"/>
</dbReference>
<dbReference type="AlphaFoldDB" id="A0A0P1ILQ2"/>
<evidence type="ECO:0000313" key="4">
    <source>
        <dbReference type="Proteomes" id="UP000051184"/>
    </source>
</evidence>
<keyword evidence="4" id="KW-1185">Reference proteome</keyword>